<dbReference type="Proteomes" id="UP001162483">
    <property type="component" value="Unassembled WGS sequence"/>
</dbReference>
<evidence type="ECO:0000313" key="2">
    <source>
        <dbReference type="Proteomes" id="UP001162483"/>
    </source>
</evidence>
<name>A0ABN9EIH2_9NEOB</name>
<organism evidence="1 2">
    <name type="scientific">Staurois parvus</name>
    <dbReference type="NCBI Taxonomy" id="386267"/>
    <lineage>
        <taxon>Eukaryota</taxon>
        <taxon>Metazoa</taxon>
        <taxon>Chordata</taxon>
        <taxon>Craniata</taxon>
        <taxon>Vertebrata</taxon>
        <taxon>Euteleostomi</taxon>
        <taxon>Amphibia</taxon>
        <taxon>Batrachia</taxon>
        <taxon>Anura</taxon>
        <taxon>Neobatrachia</taxon>
        <taxon>Ranoidea</taxon>
        <taxon>Ranidae</taxon>
        <taxon>Staurois</taxon>
    </lineage>
</organism>
<accession>A0ABN9EIH2</accession>
<keyword evidence="2" id="KW-1185">Reference proteome</keyword>
<evidence type="ECO:0000313" key="1">
    <source>
        <dbReference type="EMBL" id="CAI9584533.1"/>
    </source>
</evidence>
<gene>
    <name evidence="1" type="ORF">SPARVUS_LOCUS10048065</name>
</gene>
<comment type="caution">
    <text evidence="1">The sequence shown here is derived from an EMBL/GenBank/DDBJ whole genome shotgun (WGS) entry which is preliminary data.</text>
</comment>
<proteinExistence type="predicted"/>
<protein>
    <submittedName>
        <fullName evidence="1">Uncharacterized protein</fullName>
    </submittedName>
</protein>
<sequence length="48" mass="5249">MLPGSARHHNLVSIAVRDLCTQWSTNRQTGPLYEVPIMGSLIGQSVIT</sequence>
<reference evidence="1" key="1">
    <citation type="submission" date="2023-05" db="EMBL/GenBank/DDBJ databases">
        <authorList>
            <person name="Stuckert A."/>
        </authorList>
    </citation>
    <scope>NUCLEOTIDE SEQUENCE</scope>
</reference>
<dbReference type="EMBL" id="CATNWA010015559">
    <property type="protein sequence ID" value="CAI9584533.1"/>
    <property type="molecule type" value="Genomic_DNA"/>
</dbReference>